<protein>
    <submittedName>
        <fullName evidence="1">Uncharacterized protein</fullName>
    </submittedName>
</protein>
<gene>
    <name evidence="1" type="ORF">O6H91_07G129300</name>
</gene>
<dbReference type="Proteomes" id="UP001162992">
    <property type="component" value="Chromosome 7"/>
</dbReference>
<dbReference type="EMBL" id="CM055098">
    <property type="protein sequence ID" value="KAJ7551004.1"/>
    <property type="molecule type" value="Genomic_DNA"/>
</dbReference>
<accession>A0ACC2DA54</accession>
<sequence>MDGGFGKRSHSQYGSESSEFNGRQKRRNQTGSDHLSEPSKILSDDIVYRVLYPGSKVGSLIGKGGNIIKSLRQETGAKIKIEDGIPGVDERVIIIATAGKDRDRGHKEKTRDKEDYHTMHETETLKDSDGNDTEVALSPAQYALLKIHERIVEGDGSFSDEEEEGSRNVTARLLVPNNQIGCLLGKGGKVIEKMRSETAAQIRILPKEQLPGCALPSDELVQISGEWTVVKKALHAVGSKLYENPSKDRPHRGTLAASRSAGGGGHLSAGAFLPQGNSFLSSGNVGGSLISLAPPISPLRSIRAGTAGSLPYDSQDFHLMPSLRGAYGAQKEVPEEEFVIRMLCPDDKTGSIIGRGGNLIRQLREETRAKIKIADAVPDSDDRVIIVSSIEAADSTMSPTLEAVLHLQHRIADLTSEKDGDSTTTRLLVPSSNIGCLLGRGGNVITEMRKITRASIRVMPKESLPRCGLESDELVQIAGDLTVARDALIQVVTRLRNNLFKEHTGNFDVNEGPRVKPLSGVGYQVNIPSTTSFEHRHDRRSPEALHRFSGLGVQGGSRSSFGNSSGAWGQGGDSDGLEGLSAYGSGASQSSGPFGRSGRPGGGLVANVSGTTLEILIPSSAVGSVIGKGGSNISHIREISGAKVKLHDGKPGATERTIEISGTPEQTQAAQSLLEAFLLSDQSQGSLGFGGLY</sequence>
<name>A0ACC2DA54_DIPCM</name>
<proteinExistence type="predicted"/>
<evidence type="ECO:0000313" key="2">
    <source>
        <dbReference type="Proteomes" id="UP001162992"/>
    </source>
</evidence>
<keyword evidence="2" id="KW-1185">Reference proteome</keyword>
<reference evidence="2" key="1">
    <citation type="journal article" date="2024" name="Proc. Natl. Acad. Sci. U.S.A.">
        <title>Extraordinary preservation of gene collinearity over three hundred million years revealed in homosporous lycophytes.</title>
        <authorList>
            <person name="Li C."/>
            <person name="Wickell D."/>
            <person name="Kuo L.Y."/>
            <person name="Chen X."/>
            <person name="Nie B."/>
            <person name="Liao X."/>
            <person name="Peng D."/>
            <person name="Ji J."/>
            <person name="Jenkins J."/>
            <person name="Williams M."/>
            <person name="Shu S."/>
            <person name="Plott C."/>
            <person name="Barry K."/>
            <person name="Rajasekar S."/>
            <person name="Grimwood J."/>
            <person name="Han X."/>
            <person name="Sun S."/>
            <person name="Hou Z."/>
            <person name="He W."/>
            <person name="Dai G."/>
            <person name="Sun C."/>
            <person name="Schmutz J."/>
            <person name="Leebens-Mack J.H."/>
            <person name="Li F.W."/>
            <person name="Wang L."/>
        </authorList>
    </citation>
    <scope>NUCLEOTIDE SEQUENCE [LARGE SCALE GENOMIC DNA]</scope>
    <source>
        <strain evidence="2">cv. PW_Plant_1</strain>
    </source>
</reference>
<evidence type="ECO:0000313" key="1">
    <source>
        <dbReference type="EMBL" id="KAJ7551004.1"/>
    </source>
</evidence>
<comment type="caution">
    <text evidence="1">The sequence shown here is derived from an EMBL/GenBank/DDBJ whole genome shotgun (WGS) entry which is preliminary data.</text>
</comment>
<organism evidence="1 2">
    <name type="scientific">Diphasiastrum complanatum</name>
    <name type="common">Issler's clubmoss</name>
    <name type="synonym">Lycopodium complanatum</name>
    <dbReference type="NCBI Taxonomy" id="34168"/>
    <lineage>
        <taxon>Eukaryota</taxon>
        <taxon>Viridiplantae</taxon>
        <taxon>Streptophyta</taxon>
        <taxon>Embryophyta</taxon>
        <taxon>Tracheophyta</taxon>
        <taxon>Lycopodiopsida</taxon>
        <taxon>Lycopodiales</taxon>
        <taxon>Lycopodiaceae</taxon>
        <taxon>Lycopodioideae</taxon>
        <taxon>Diphasiastrum</taxon>
    </lineage>
</organism>